<dbReference type="Proteomes" id="UP001272325">
    <property type="component" value="Unassembled WGS sequence"/>
</dbReference>
<organism evidence="4 5">
    <name type="scientific">Vibrio plantisponsor</name>
    <dbReference type="NCBI Taxonomy" id="664643"/>
    <lineage>
        <taxon>Bacteria</taxon>
        <taxon>Pseudomonadati</taxon>
        <taxon>Pseudomonadota</taxon>
        <taxon>Gammaproteobacteria</taxon>
        <taxon>Vibrionales</taxon>
        <taxon>Vibrionaceae</taxon>
        <taxon>Vibrio</taxon>
    </lineage>
</organism>
<evidence type="ECO:0000256" key="1">
    <source>
        <dbReference type="ARBA" id="ARBA00005686"/>
    </source>
</evidence>
<dbReference type="EMBL" id="JAWRCN010000002">
    <property type="protein sequence ID" value="MDW6019997.1"/>
    <property type="molecule type" value="Genomic_DNA"/>
</dbReference>
<keyword evidence="2" id="KW-0204">Cytolysis</keyword>
<reference evidence="4 5" key="1">
    <citation type="submission" date="2023-11" db="EMBL/GenBank/DDBJ databases">
        <title>Plant-associative lifestyle of Vibrio porteresiae and its evolutionary dynamics.</title>
        <authorList>
            <person name="Rameshkumar N."/>
            <person name="Kirti K."/>
        </authorList>
    </citation>
    <scope>NUCLEOTIDE SEQUENCE [LARGE SCALE GENOMIC DNA]</scope>
    <source>
        <strain evidence="4 5">MSSRF60</strain>
    </source>
</reference>
<name>A0ABU4IQ57_9VIBR</name>
<protein>
    <recommendedName>
        <fullName evidence="2">RTX toxin-activating lysine-acyltransferase</fullName>
        <ecNumber evidence="2">2.3.1.-</ecNumber>
    </recommendedName>
</protein>
<dbReference type="InterPro" id="IPR003996">
    <property type="entry name" value="RTX_toxin-activating_protC_bac"/>
</dbReference>
<sequence length="165" mass="19369">MTNTEINSKFTHREPSGKSKQELQQELGAFSELLSSIAKRRNMNLASFIHWIKPAILHDQYKFIESKGEIEPIGYIIWGWVNHETLEKYMFEDRFVIQPMNWNEGNNLIIVDYCLKDGVDIRSFTKQMYRDAYRTLGITSRKVNVCIRDGSGTVLKNNWSRVYAR</sequence>
<dbReference type="EC" id="2.3.1.-" evidence="2"/>
<comment type="function">
    <text evidence="2">Involved in fatty acylation of protoxin at internal lysine residues, thereby converting it to the active toxin.</text>
</comment>
<dbReference type="Pfam" id="PF02794">
    <property type="entry name" value="HlyC"/>
    <property type="match status" value="1"/>
</dbReference>
<evidence type="ECO:0000256" key="3">
    <source>
        <dbReference type="SAM" id="MobiDB-lite"/>
    </source>
</evidence>
<evidence type="ECO:0000313" key="4">
    <source>
        <dbReference type="EMBL" id="MDW6019997.1"/>
    </source>
</evidence>
<proteinExistence type="inferred from homology"/>
<keyword evidence="2" id="KW-0012">Acyltransferase</keyword>
<keyword evidence="5" id="KW-1185">Reference proteome</keyword>
<feature type="region of interest" description="Disordered" evidence="3">
    <location>
        <begin position="1"/>
        <end position="20"/>
    </location>
</feature>
<dbReference type="RefSeq" id="WP_171138663.1">
    <property type="nucleotide sequence ID" value="NZ_AP024894.1"/>
</dbReference>
<evidence type="ECO:0000313" key="5">
    <source>
        <dbReference type="Proteomes" id="UP001272325"/>
    </source>
</evidence>
<keyword evidence="2" id="KW-0808">Transferase</keyword>
<comment type="subcellular location">
    <subcellularLocation>
        <location evidence="2">Cytoplasm</location>
    </subcellularLocation>
</comment>
<feature type="compositionally biased region" description="Basic and acidic residues" evidence="3">
    <location>
        <begin position="11"/>
        <end position="20"/>
    </location>
</feature>
<evidence type="ECO:0000256" key="2">
    <source>
        <dbReference type="RuleBase" id="RU368102"/>
    </source>
</evidence>
<accession>A0ABU4IQ57</accession>
<comment type="caution">
    <text evidence="4">The sequence shown here is derived from an EMBL/GenBank/DDBJ whole genome shotgun (WGS) entry which is preliminary data.</text>
</comment>
<gene>
    <name evidence="4" type="ORF">SBW85_20035</name>
</gene>
<keyword evidence="2" id="KW-0963">Cytoplasm</keyword>
<comment type="similarity">
    <text evidence="1 2">Belongs to the RTX toxin acyltransferase family.</text>
</comment>